<keyword evidence="7" id="KW-0677">Repeat</keyword>
<evidence type="ECO:0000256" key="9">
    <source>
        <dbReference type="ARBA" id="ARBA00023136"/>
    </source>
</evidence>
<gene>
    <name evidence="12" type="ORF">QR680_016596</name>
</gene>
<evidence type="ECO:0000313" key="12">
    <source>
        <dbReference type="EMBL" id="KAK0402885.1"/>
    </source>
</evidence>
<sequence>MHRVCRPDDSVSADVSAASRLKSADSSRCRSEDNESECLALAQEGERLIRDNDVHLGIQYLEKAIEVGTKKVQLLTAIYSQLGNAYFSIRNYTKALHFHHNDLVITVLMKDPAGEAKACGNLGNTYKALANYKDAVYYCELHLKIAQSINDPTCVARALYNLATVYHSKGRQNNPPQPSNHDLSSASVSQAYKDDLKRAVDLYKQNLEVVEQLDDPYSRGRTYGNLGNVYYLLGDFETAVFYHQKRLDIARQFGDRAAMRRAYSNLGNAHVYMSKLEEAVQFYKLALSVAQEQGDRIGEAQVCFGLGNSATIQGDFDSAIDYHLRHLSLARELKDSAGEARACASLAVNFENKNDRPKALYFLALNKKLALEMRDHAMEVSANDQIKQLLQDEAGTSLIVDGQVKIDDSADPRRPVDHSGGHLVGSRSMPNLLSASLQSLIMKTCMASGVSATPLDASLHSSTSVDCGLSRTSATELFNASKMSKQSTSTSSTKGKKSSAFSTNSNAAPNEDFFDMIQRMQSKRIDDQRCDPVILNDVTNKAGVRQSDNISIATGSSSQFSADALTTKKKSSSKSSNRRHSLIGRLRLSLTGTPQATETPAPSSSFAPPVTSTPLTRPGSSKPRMSFPAQQRRSISFICEEGTLDENDISSIAPATPRQLDEGVFRVPSLPPPHRKKRREVQSSSDASFASTVTHKDRRMSLDPSALRERMRNVSLPSLAVLSVSVPLSLTQTARSVKNSDNAYGPEAILDLIALIQGRRMEEQRAHLVLPGLNNPEQLLEKLNDGEAQTNDEGTFDHEHLYEMVLRCQADRLEDQRSELGGRRTMTIPEEDISMLVMKMQAGRLEEQRAHLTRPESVDTSAAQQPAEEGRAAEAQNPKN</sequence>
<feature type="region of interest" description="Disordered" evidence="11">
    <location>
        <begin position="480"/>
        <end position="505"/>
    </location>
</feature>
<protein>
    <recommendedName>
        <fullName evidence="14">G-protein-signaling modulator 2</fullName>
    </recommendedName>
</protein>
<comment type="subcellular location">
    <subcellularLocation>
        <location evidence="1">Cell membrane</location>
    </subcellularLocation>
    <subcellularLocation>
        <location evidence="2">Cytoplasm</location>
    </subcellularLocation>
</comment>
<dbReference type="SUPFAM" id="SSF48452">
    <property type="entry name" value="TPR-like"/>
    <property type="match status" value="2"/>
</dbReference>
<dbReference type="AlphaFoldDB" id="A0AA39HC24"/>
<evidence type="ECO:0008006" key="14">
    <source>
        <dbReference type="Google" id="ProtNLM"/>
    </source>
</evidence>
<dbReference type="Pfam" id="PF13424">
    <property type="entry name" value="TPR_12"/>
    <property type="match status" value="2"/>
</dbReference>
<evidence type="ECO:0000256" key="3">
    <source>
        <dbReference type="ARBA" id="ARBA00006600"/>
    </source>
</evidence>
<dbReference type="GO" id="GO:0005938">
    <property type="term" value="C:cell cortex"/>
    <property type="evidence" value="ECO:0007669"/>
    <property type="project" value="TreeGrafter"/>
</dbReference>
<keyword evidence="6" id="KW-0597">Phosphoprotein</keyword>
<comment type="similarity">
    <text evidence="3">Belongs to the GPSM family.</text>
</comment>
<dbReference type="Pfam" id="PF02188">
    <property type="entry name" value="GoLoco"/>
    <property type="match status" value="2"/>
</dbReference>
<evidence type="ECO:0000256" key="5">
    <source>
        <dbReference type="ARBA" id="ARBA00022490"/>
    </source>
</evidence>
<evidence type="ECO:0000256" key="4">
    <source>
        <dbReference type="ARBA" id="ARBA00022475"/>
    </source>
</evidence>
<feature type="compositionally biased region" description="Basic and acidic residues" evidence="11">
    <location>
        <begin position="407"/>
        <end position="420"/>
    </location>
</feature>
<evidence type="ECO:0000256" key="11">
    <source>
        <dbReference type="SAM" id="MobiDB-lite"/>
    </source>
</evidence>
<dbReference type="GO" id="GO:0005092">
    <property type="term" value="F:GDP-dissociation inhibitor activity"/>
    <property type="evidence" value="ECO:0007669"/>
    <property type="project" value="TreeGrafter"/>
</dbReference>
<feature type="compositionally biased region" description="Polar residues" evidence="11">
    <location>
        <begin position="590"/>
        <end position="619"/>
    </location>
</feature>
<dbReference type="FunFam" id="1.25.40.10:FF:000043">
    <property type="entry name" value="G-protein-signaling modulator 2 isoform X1"/>
    <property type="match status" value="1"/>
</dbReference>
<dbReference type="EMBL" id="JAUCMV010000004">
    <property type="protein sequence ID" value="KAK0402885.1"/>
    <property type="molecule type" value="Genomic_DNA"/>
</dbReference>
<feature type="compositionally biased region" description="Basic residues" evidence="11">
    <location>
        <begin position="567"/>
        <end position="582"/>
    </location>
</feature>
<feature type="region of interest" description="Disordered" evidence="11">
    <location>
        <begin position="407"/>
        <end position="427"/>
    </location>
</feature>
<dbReference type="Gene3D" id="1.25.40.10">
    <property type="entry name" value="Tetratricopeptide repeat domain"/>
    <property type="match status" value="3"/>
</dbReference>
<feature type="repeat" description="TPR" evidence="10">
    <location>
        <begin position="220"/>
        <end position="253"/>
    </location>
</feature>
<feature type="compositionally biased region" description="Polar residues" evidence="11">
    <location>
        <begin position="682"/>
        <end position="693"/>
    </location>
</feature>
<reference evidence="12" key="1">
    <citation type="submission" date="2023-06" db="EMBL/GenBank/DDBJ databases">
        <title>Genomic analysis of the entomopathogenic nematode Steinernema hermaphroditum.</title>
        <authorList>
            <person name="Schwarz E.M."/>
            <person name="Heppert J.K."/>
            <person name="Baniya A."/>
            <person name="Schwartz H.T."/>
            <person name="Tan C.-H."/>
            <person name="Antoshechkin I."/>
            <person name="Sternberg P.W."/>
            <person name="Goodrich-Blair H."/>
            <person name="Dillman A.R."/>
        </authorList>
    </citation>
    <scope>NUCLEOTIDE SEQUENCE</scope>
    <source>
        <strain evidence="12">PS9179</strain>
        <tissue evidence="12">Whole animal</tissue>
    </source>
</reference>
<dbReference type="PROSITE" id="PS50005">
    <property type="entry name" value="TPR"/>
    <property type="match status" value="2"/>
</dbReference>
<dbReference type="InterPro" id="IPR019734">
    <property type="entry name" value="TPR_rpt"/>
</dbReference>
<feature type="compositionally biased region" description="Basic and acidic residues" evidence="11">
    <location>
        <begin position="844"/>
        <end position="857"/>
    </location>
</feature>
<evidence type="ECO:0000256" key="10">
    <source>
        <dbReference type="PROSITE-ProRule" id="PRU00339"/>
    </source>
</evidence>
<evidence type="ECO:0000256" key="1">
    <source>
        <dbReference type="ARBA" id="ARBA00004236"/>
    </source>
</evidence>
<keyword evidence="4" id="KW-1003">Cell membrane</keyword>
<evidence type="ECO:0000256" key="2">
    <source>
        <dbReference type="ARBA" id="ARBA00004496"/>
    </source>
</evidence>
<dbReference type="InterPro" id="IPR011990">
    <property type="entry name" value="TPR-like_helical_dom_sf"/>
</dbReference>
<dbReference type="Pfam" id="PF13176">
    <property type="entry name" value="TPR_7"/>
    <property type="match status" value="1"/>
</dbReference>
<dbReference type="GO" id="GO:0005886">
    <property type="term" value="C:plasma membrane"/>
    <property type="evidence" value="ECO:0007669"/>
    <property type="project" value="UniProtKB-SubCell"/>
</dbReference>
<dbReference type="SMART" id="SM00028">
    <property type="entry name" value="TPR"/>
    <property type="match status" value="5"/>
</dbReference>
<feature type="repeat" description="TPR" evidence="10">
    <location>
        <begin position="260"/>
        <end position="293"/>
    </location>
</feature>
<dbReference type="SMART" id="SM00390">
    <property type="entry name" value="GoLoco"/>
    <property type="match status" value="4"/>
</dbReference>
<evidence type="ECO:0000256" key="7">
    <source>
        <dbReference type="ARBA" id="ARBA00022737"/>
    </source>
</evidence>
<dbReference type="PANTHER" id="PTHR45954:SF1">
    <property type="entry name" value="LD33695P"/>
    <property type="match status" value="1"/>
</dbReference>
<evidence type="ECO:0000313" key="13">
    <source>
        <dbReference type="Proteomes" id="UP001175271"/>
    </source>
</evidence>
<dbReference type="PROSITE" id="PS50877">
    <property type="entry name" value="GOLOCO"/>
    <property type="match status" value="4"/>
</dbReference>
<keyword evidence="8 10" id="KW-0802">TPR repeat</keyword>
<dbReference type="InterPro" id="IPR052386">
    <property type="entry name" value="GPSM"/>
</dbReference>
<comment type="caution">
    <text evidence="12">The sequence shown here is derived from an EMBL/GenBank/DDBJ whole genome shotgun (WGS) entry which is preliminary data.</text>
</comment>
<accession>A0AA39HC24</accession>
<evidence type="ECO:0000256" key="8">
    <source>
        <dbReference type="ARBA" id="ARBA00022803"/>
    </source>
</evidence>
<dbReference type="PANTHER" id="PTHR45954">
    <property type="entry name" value="LD33695P"/>
    <property type="match status" value="1"/>
</dbReference>
<feature type="region of interest" description="Disordered" evidence="11">
    <location>
        <begin position="663"/>
        <end position="698"/>
    </location>
</feature>
<evidence type="ECO:0000256" key="6">
    <source>
        <dbReference type="ARBA" id="ARBA00022553"/>
    </source>
</evidence>
<name>A0AA39HC24_9BILA</name>
<proteinExistence type="inferred from homology"/>
<feature type="compositionally biased region" description="Low complexity" evidence="11">
    <location>
        <begin position="481"/>
        <end position="503"/>
    </location>
</feature>
<feature type="region of interest" description="Disordered" evidence="11">
    <location>
        <begin position="844"/>
        <end position="880"/>
    </location>
</feature>
<keyword evidence="13" id="KW-1185">Reference proteome</keyword>
<dbReference type="InterPro" id="IPR003109">
    <property type="entry name" value="GoLoco_motif"/>
</dbReference>
<keyword evidence="5" id="KW-0963">Cytoplasm</keyword>
<keyword evidence="9" id="KW-0472">Membrane</keyword>
<dbReference type="GO" id="GO:0000132">
    <property type="term" value="P:establishment of mitotic spindle orientation"/>
    <property type="evidence" value="ECO:0007669"/>
    <property type="project" value="TreeGrafter"/>
</dbReference>
<feature type="region of interest" description="Disordered" evidence="11">
    <location>
        <begin position="561"/>
        <end position="631"/>
    </location>
</feature>
<dbReference type="Proteomes" id="UP001175271">
    <property type="component" value="Unassembled WGS sequence"/>
</dbReference>
<dbReference type="GO" id="GO:0001965">
    <property type="term" value="F:G-protein alpha-subunit binding"/>
    <property type="evidence" value="ECO:0007669"/>
    <property type="project" value="TreeGrafter"/>
</dbReference>
<organism evidence="12 13">
    <name type="scientific">Steinernema hermaphroditum</name>
    <dbReference type="NCBI Taxonomy" id="289476"/>
    <lineage>
        <taxon>Eukaryota</taxon>
        <taxon>Metazoa</taxon>
        <taxon>Ecdysozoa</taxon>
        <taxon>Nematoda</taxon>
        <taxon>Chromadorea</taxon>
        <taxon>Rhabditida</taxon>
        <taxon>Tylenchina</taxon>
        <taxon>Panagrolaimomorpha</taxon>
        <taxon>Strongyloidoidea</taxon>
        <taxon>Steinernematidae</taxon>
        <taxon>Steinernema</taxon>
    </lineage>
</organism>